<dbReference type="InterPro" id="IPR008250">
    <property type="entry name" value="ATPase_P-typ_transduc_dom_A_sf"/>
</dbReference>
<keyword evidence="6" id="KW-0460">Magnesium</keyword>
<dbReference type="SUPFAM" id="SSF81653">
    <property type="entry name" value="Calcium ATPase, transduction domain A"/>
    <property type="match status" value="1"/>
</dbReference>
<evidence type="ECO:0000256" key="5">
    <source>
        <dbReference type="ARBA" id="ARBA00022840"/>
    </source>
</evidence>
<keyword evidence="5" id="KW-0067">ATP-binding</keyword>
<dbReference type="InterPro" id="IPR023299">
    <property type="entry name" value="ATPase_P-typ_cyto_dom_N"/>
</dbReference>
<keyword evidence="8" id="KW-1133">Transmembrane helix</keyword>
<dbReference type="InterPro" id="IPR006068">
    <property type="entry name" value="ATPase_P-typ_cation-transptr_C"/>
</dbReference>
<dbReference type="GO" id="GO:0005886">
    <property type="term" value="C:plasma membrane"/>
    <property type="evidence" value="ECO:0007669"/>
    <property type="project" value="TreeGrafter"/>
</dbReference>
<dbReference type="Gene3D" id="2.70.150.10">
    <property type="entry name" value="Calcium-transporting ATPase, cytoplasmic transduction domain A"/>
    <property type="match status" value="1"/>
</dbReference>
<dbReference type="SUPFAM" id="SSF56784">
    <property type="entry name" value="HAD-like"/>
    <property type="match status" value="1"/>
</dbReference>
<dbReference type="SUPFAM" id="SSF81660">
    <property type="entry name" value="Metal cation-transporting ATPase, ATP-binding domain N"/>
    <property type="match status" value="1"/>
</dbReference>
<gene>
    <name evidence="11" type="ORF">EHO51_12475</name>
</gene>
<dbReference type="SMART" id="SM00831">
    <property type="entry name" value="Cation_ATPase_N"/>
    <property type="match status" value="1"/>
</dbReference>
<dbReference type="GO" id="GO:0016887">
    <property type="term" value="F:ATP hydrolysis activity"/>
    <property type="evidence" value="ECO:0007669"/>
    <property type="project" value="InterPro"/>
</dbReference>
<comment type="subcellular location">
    <subcellularLocation>
        <location evidence="1">Membrane</location>
        <topology evidence="1">Multi-pass membrane protein</topology>
    </subcellularLocation>
</comment>
<dbReference type="InterPro" id="IPR023214">
    <property type="entry name" value="HAD_sf"/>
</dbReference>
<dbReference type="PRINTS" id="PR00119">
    <property type="entry name" value="CATATPASE"/>
</dbReference>
<organism evidence="11 12">
    <name type="scientific">Methylocystis rosea</name>
    <dbReference type="NCBI Taxonomy" id="173366"/>
    <lineage>
        <taxon>Bacteria</taxon>
        <taxon>Pseudomonadati</taxon>
        <taxon>Pseudomonadota</taxon>
        <taxon>Alphaproteobacteria</taxon>
        <taxon>Hyphomicrobiales</taxon>
        <taxon>Methylocystaceae</taxon>
        <taxon>Methylocystis</taxon>
    </lineage>
</organism>
<dbReference type="GO" id="GO:0046872">
    <property type="term" value="F:metal ion binding"/>
    <property type="evidence" value="ECO:0007669"/>
    <property type="project" value="UniProtKB-KW"/>
</dbReference>
<dbReference type="KEGG" id="mros:EHO51_12475"/>
<dbReference type="NCBIfam" id="TIGR01494">
    <property type="entry name" value="ATPase_P-type"/>
    <property type="match status" value="2"/>
</dbReference>
<keyword evidence="4" id="KW-0547">Nucleotide-binding</keyword>
<evidence type="ECO:0000256" key="1">
    <source>
        <dbReference type="ARBA" id="ARBA00004141"/>
    </source>
</evidence>
<dbReference type="Proteomes" id="UP000273982">
    <property type="component" value="Chromosome"/>
</dbReference>
<dbReference type="Pfam" id="PF13246">
    <property type="entry name" value="Cation_ATPase"/>
    <property type="match status" value="1"/>
</dbReference>
<protein>
    <submittedName>
        <fullName evidence="11">Cation-transporting P-type ATPase</fullName>
    </submittedName>
</protein>
<evidence type="ECO:0000313" key="11">
    <source>
        <dbReference type="EMBL" id="AZG78623.1"/>
    </source>
</evidence>
<dbReference type="InterPro" id="IPR036412">
    <property type="entry name" value="HAD-like_sf"/>
</dbReference>
<evidence type="ECO:0000256" key="4">
    <source>
        <dbReference type="ARBA" id="ARBA00022741"/>
    </source>
</evidence>
<evidence type="ECO:0000256" key="8">
    <source>
        <dbReference type="ARBA" id="ARBA00022989"/>
    </source>
</evidence>
<keyword evidence="7" id="KW-1278">Translocase</keyword>
<evidence type="ECO:0000259" key="10">
    <source>
        <dbReference type="SMART" id="SM00831"/>
    </source>
</evidence>
<dbReference type="SUPFAM" id="SSF81665">
    <property type="entry name" value="Calcium ATPase, transmembrane domain M"/>
    <property type="match status" value="1"/>
</dbReference>
<dbReference type="Gene3D" id="3.40.50.1000">
    <property type="entry name" value="HAD superfamily/HAD-like"/>
    <property type="match status" value="1"/>
</dbReference>
<evidence type="ECO:0000256" key="7">
    <source>
        <dbReference type="ARBA" id="ARBA00022967"/>
    </source>
</evidence>
<accession>A0A3G8M9E1</accession>
<dbReference type="InterPro" id="IPR004014">
    <property type="entry name" value="ATPase_P-typ_cation-transptr_N"/>
</dbReference>
<dbReference type="PANTHER" id="PTHR24093:SF513">
    <property type="entry name" value="CATION-TRANSPORTING ATPASE I-RELATED"/>
    <property type="match status" value="1"/>
</dbReference>
<dbReference type="InterPro" id="IPR023298">
    <property type="entry name" value="ATPase_P-typ_TM_dom_sf"/>
</dbReference>
<dbReference type="InterPro" id="IPR059000">
    <property type="entry name" value="ATPase_P-type_domA"/>
</dbReference>
<name>A0A3G8M9E1_9HYPH</name>
<evidence type="ECO:0000256" key="2">
    <source>
        <dbReference type="ARBA" id="ARBA00022692"/>
    </source>
</evidence>
<dbReference type="InterPro" id="IPR044492">
    <property type="entry name" value="P_typ_ATPase_HD_dom"/>
</dbReference>
<keyword evidence="3" id="KW-0479">Metal-binding</keyword>
<dbReference type="Pfam" id="PF00122">
    <property type="entry name" value="E1-E2_ATPase"/>
    <property type="match status" value="1"/>
</dbReference>
<dbReference type="Gene3D" id="1.20.1110.10">
    <property type="entry name" value="Calcium-transporting ATPase, transmembrane domain"/>
    <property type="match status" value="1"/>
</dbReference>
<evidence type="ECO:0000313" key="12">
    <source>
        <dbReference type="Proteomes" id="UP000273982"/>
    </source>
</evidence>
<dbReference type="PRINTS" id="PR00120">
    <property type="entry name" value="HATPASE"/>
</dbReference>
<dbReference type="Gene3D" id="3.40.1110.10">
    <property type="entry name" value="Calcium-transporting ATPase, cytoplasmic domain N"/>
    <property type="match status" value="1"/>
</dbReference>
<proteinExistence type="predicted"/>
<dbReference type="GO" id="GO:0005388">
    <property type="term" value="F:P-type calcium transporter activity"/>
    <property type="evidence" value="ECO:0007669"/>
    <property type="project" value="TreeGrafter"/>
</dbReference>
<dbReference type="Pfam" id="PF00689">
    <property type="entry name" value="Cation_ATPase_C"/>
    <property type="match status" value="1"/>
</dbReference>
<dbReference type="InterPro" id="IPR018303">
    <property type="entry name" value="ATPase_P-typ_P_site"/>
</dbReference>
<keyword evidence="2" id="KW-0812">Transmembrane</keyword>
<dbReference type="SFLD" id="SFLDF00027">
    <property type="entry name" value="p-type_atpase"/>
    <property type="match status" value="1"/>
</dbReference>
<evidence type="ECO:0000256" key="3">
    <source>
        <dbReference type="ARBA" id="ARBA00022723"/>
    </source>
</evidence>
<dbReference type="SFLD" id="SFLDG00002">
    <property type="entry name" value="C1.7:_P-type_atpase_like"/>
    <property type="match status" value="1"/>
</dbReference>
<dbReference type="InterPro" id="IPR001757">
    <property type="entry name" value="P_typ_ATPase"/>
</dbReference>
<reference evidence="11 12" key="1">
    <citation type="submission" date="2018-11" db="EMBL/GenBank/DDBJ databases">
        <title>Genome squencing of methanotrophic bacteria isolated from alkaline groundwater in Korea.</title>
        <authorList>
            <person name="Nguyen L.N."/>
        </authorList>
    </citation>
    <scope>NUCLEOTIDE SEQUENCE [LARGE SCALE GENOMIC DNA]</scope>
    <source>
        <strain evidence="11 12">GW6</strain>
    </source>
</reference>
<dbReference type="SFLD" id="SFLDS00003">
    <property type="entry name" value="Haloacid_Dehalogenase"/>
    <property type="match status" value="1"/>
</dbReference>
<sequence>MILAEANSENAPVGSRRFGVESCAQSGAELIHDACCGRARIRHMGLRGRAALARAVEKRLRRLPGVLFVRSSELTGSTLIEFQQPLTSARLMQALEAAVAEEPACDVGEGASPTPENAAHAEAMDALAARLETDVDRGLTAEDAAERLRKWGRNELRRAEPRSAAIVFAEQLTSLPIVLLGASAVVSLATGGVADAVMIAAVVLINAGIAAATERQADRTISGLASEELSDAAVVRDGARLRIDARDLAPGDLLLIERGAFVPADARLIASDDLTVNESPLTGEAQPAPKDAKIVLSPETGVSDRRNMVFRGTAVTGGSGVAIITAIGAQTEIGRVQQLLGALQRPQTPIQRELGDVERELVIVNGAICACVFALGLLRGHGLIPTLRSAISLAVAAIPEGLPAVATTTLALGVQDMRKRKVLVRKIDAVETLGAIETIGLDKTGTLTENRMAAVRVHVDDGAFELQEGRLLRDGVDADAATIAIARRLFEAATLCSDAAVAPAAKGWEIDGTPTETALVQAGVAMGVDPIALRRSAPMATCVARGEGRKRMSTLHEATGGARVLCVKGDPVEVLARCAARSTADGAAPLDGPARTAILKANERMAGDALRVLGVAVGEAGGDPRDEHDLVWLGLAGIANPIRASVGPALKQLHRAGVRTVMITGDQSATAFAIARRLDLNHGGELRVLEAGQMAKMQPEMLEALARQPHVFARVSPVDKLNIVKALQGHGHIVAMTGDGVNDGPALRAADVGIAMGGEGADVARQVADIVLATDDMDGVVEAIRLGRATYANIRKVLRYLVSTNASETIAMLGAALVGGEPLTPMQLLWLNLATDALPAIALGLEPPEPDVLDRPPHDPKAPILAASDFRRILREGSVMGVAALIGYFSLGGGAGGARAGAVTFHGLTCGQLLHSLACRSELRGLSSEVGRPPNSTLYGAVGATLLLQAGVQLFPLTRRLLGLSPLGAGDLLRIGAIALGSSLANDIIGRIADREETPPRGNGESHVA</sequence>
<dbReference type="Pfam" id="PF00690">
    <property type="entry name" value="Cation_ATPase_N"/>
    <property type="match status" value="1"/>
</dbReference>
<feature type="domain" description="Cation-transporting P-type ATPase N-terminal" evidence="10">
    <location>
        <begin position="118"/>
        <end position="192"/>
    </location>
</feature>
<dbReference type="PANTHER" id="PTHR24093">
    <property type="entry name" value="CATION TRANSPORTING ATPASE"/>
    <property type="match status" value="1"/>
</dbReference>
<dbReference type="EMBL" id="CP034086">
    <property type="protein sequence ID" value="AZG78623.1"/>
    <property type="molecule type" value="Genomic_DNA"/>
</dbReference>
<dbReference type="AlphaFoldDB" id="A0A3G8M9E1"/>
<keyword evidence="9" id="KW-0472">Membrane</keyword>
<evidence type="ECO:0000256" key="6">
    <source>
        <dbReference type="ARBA" id="ARBA00022842"/>
    </source>
</evidence>
<dbReference type="PROSITE" id="PS00154">
    <property type="entry name" value="ATPASE_E1_E2"/>
    <property type="match status" value="1"/>
</dbReference>
<evidence type="ECO:0000256" key="9">
    <source>
        <dbReference type="ARBA" id="ARBA00023136"/>
    </source>
</evidence>
<dbReference type="GO" id="GO:0005524">
    <property type="term" value="F:ATP binding"/>
    <property type="evidence" value="ECO:0007669"/>
    <property type="project" value="UniProtKB-KW"/>
</dbReference>